<organism evidence="1 2">
    <name type="scientific">Paenibacillus naphthalenovorans</name>
    <dbReference type="NCBI Taxonomy" id="162209"/>
    <lineage>
        <taxon>Bacteria</taxon>
        <taxon>Bacillati</taxon>
        <taxon>Bacillota</taxon>
        <taxon>Bacilli</taxon>
        <taxon>Bacillales</taxon>
        <taxon>Paenibacillaceae</taxon>
        <taxon>Paenibacillus</taxon>
    </lineage>
</organism>
<reference evidence="1 2" key="2">
    <citation type="journal article" date="2016" name="Genome Announc.">
        <title>Complete Genome Sequences of Two Interactive Moderate Thermophiles, Paenibacillus napthalenovorans 32O-Y and Paenibacillus sp. 32O-W.</title>
        <authorList>
            <person name="Butler R.R.III."/>
            <person name="Wang J."/>
            <person name="Stark B.C."/>
            <person name="Pombert J.F."/>
        </authorList>
    </citation>
    <scope>NUCLEOTIDE SEQUENCE [LARGE SCALE GENOMIC DNA]</scope>
    <source>
        <strain evidence="1 2">32O-Y</strain>
    </source>
</reference>
<dbReference type="AlphaFoldDB" id="A0A0U2VQG4"/>
<evidence type="ECO:0000313" key="1">
    <source>
        <dbReference type="EMBL" id="ALS25443.1"/>
    </source>
</evidence>
<evidence type="ECO:0000313" key="2">
    <source>
        <dbReference type="Proteomes" id="UP000061660"/>
    </source>
</evidence>
<dbReference type="RefSeq" id="WP_054818464.1">
    <property type="nucleotide sequence ID" value="NZ_BJCS01000016.1"/>
</dbReference>
<gene>
    <name evidence="1" type="ORF">IJ22_51840</name>
</gene>
<dbReference type="STRING" id="162209.IJ22_51840"/>
<dbReference type="Proteomes" id="UP000061660">
    <property type="component" value="Chromosome"/>
</dbReference>
<accession>A0A0U2VQG4</accession>
<sequence>MSKQLEMNTEELVFQTHENLKRLCQHDVPGIKNLAILMLALSRQLVMTVDPFHVEYIHDYE</sequence>
<name>A0A0U2VQG4_9BACL</name>
<keyword evidence="2" id="KW-1185">Reference proteome</keyword>
<dbReference type="PATRIC" id="fig|162209.4.peg.5480"/>
<dbReference type="EMBL" id="CP013652">
    <property type="protein sequence ID" value="ALS25443.1"/>
    <property type="molecule type" value="Genomic_DNA"/>
</dbReference>
<proteinExistence type="predicted"/>
<dbReference type="KEGG" id="pnp:IJ22_51840"/>
<reference evidence="2" key="1">
    <citation type="submission" date="2015-12" db="EMBL/GenBank/DDBJ databases">
        <title>Complete genome sequences of two moderately thermophilic Paenibacillus species.</title>
        <authorList>
            <person name="Butler R.III."/>
            <person name="Wang J."/>
            <person name="Stark B.C."/>
            <person name="Pombert J.-F."/>
        </authorList>
    </citation>
    <scope>NUCLEOTIDE SEQUENCE [LARGE SCALE GENOMIC DNA]</scope>
    <source>
        <strain evidence="2">32O-Y</strain>
    </source>
</reference>
<protein>
    <submittedName>
        <fullName evidence="1">Uncharacterized protein</fullName>
    </submittedName>
</protein>